<dbReference type="RefSeq" id="WP_150417897.1">
    <property type="nucleotide sequence ID" value="NZ_VYRZ01000001.1"/>
</dbReference>
<dbReference type="NCBIfam" id="NF033747">
    <property type="entry name" value="class_E_sortase"/>
    <property type="match status" value="1"/>
</dbReference>
<dbReference type="AlphaFoldDB" id="A0A5J5IWS1"/>
<dbReference type="Pfam" id="PF04203">
    <property type="entry name" value="Sortase"/>
    <property type="match status" value="1"/>
</dbReference>
<dbReference type="OrthoDB" id="5242879at2"/>
<keyword evidence="4" id="KW-0472">Membrane</keyword>
<evidence type="ECO:0000313" key="6">
    <source>
        <dbReference type="Proteomes" id="UP000327039"/>
    </source>
</evidence>
<dbReference type="InterPro" id="IPR005754">
    <property type="entry name" value="Sortase"/>
</dbReference>
<keyword evidence="4" id="KW-1133">Transmembrane helix</keyword>
<keyword evidence="4" id="KW-0812">Transmembrane</keyword>
<dbReference type="InterPro" id="IPR053465">
    <property type="entry name" value="Sortase_Class_E"/>
</dbReference>
<evidence type="ECO:0000313" key="5">
    <source>
        <dbReference type="EMBL" id="KAA9089265.1"/>
    </source>
</evidence>
<protein>
    <submittedName>
        <fullName evidence="5">Class E sortase</fullName>
    </submittedName>
</protein>
<dbReference type="SUPFAM" id="SSF63817">
    <property type="entry name" value="Sortase"/>
    <property type="match status" value="1"/>
</dbReference>
<comment type="caution">
    <text evidence="5">The sequence shown here is derived from an EMBL/GenBank/DDBJ whole genome shotgun (WGS) entry which is preliminary data.</text>
</comment>
<evidence type="ECO:0000256" key="1">
    <source>
        <dbReference type="ARBA" id="ARBA00022801"/>
    </source>
</evidence>
<dbReference type="Proteomes" id="UP000327039">
    <property type="component" value="Unassembled WGS sequence"/>
</dbReference>
<feature type="region of interest" description="Disordered" evidence="3">
    <location>
        <begin position="69"/>
        <end position="91"/>
    </location>
</feature>
<accession>A0A5J5IWS1</accession>
<dbReference type="InterPro" id="IPR023365">
    <property type="entry name" value="Sortase_dom-sf"/>
</dbReference>
<organism evidence="5 6">
    <name type="scientific">Microbacterium radiodurans</name>
    <dbReference type="NCBI Taxonomy" id="661398"/>
    <lineage>
        <taxon>Bacteria</taxon>
        <taxon>Bacillati</taxon>
        <taxon>Actinomycetota</taxon>
        <taxon>Actinomycetes</taxon>
        <taxon>Micrococcales</taxon>
        <taxon>Microbacteriaceae</taxon>
        <taxon>Microbacterium</taxon>
    </lineage>
</organism>
<dbReference type="InterPro" id="IPR042003">
    <property type="entry name" value="Sortase_E"/>
</dbReference>
<dbReference type="GO" id="GO:0016787">
    <property type="term" value="F:hydrolase activity"/>
    <property type="evidence" value="ECO:0007669"/>
    <property type="project" value="UniProtKB-KW"/>
</dbReference>
<dbReference type="Gene3D" id="2.40.260.10">
    <property type="entry name" value="Sortase"/>
    <property type="match status" value="1"/>
</dbReference>
<reference evidence="6" key="1">
    <citation type="submission" date="2019-09" db="EMBL/GenBank/DDBJ databases">
        <title>Mumia zhuanghuii sp. nov. isolated from the intestinal contents of plateau pika (Ochotona curzoniae) in the Qinghai-Tibet plateau of China.</title>
        <authorList>
            <person name="Tian Z."/>
        </authorList>
    </citation>
    <scope>NUCLEOTIDE SEQUENCE [LARGE SCALE GENOMIC DNA]</scope>
    <source>
        <strain evidence="6">DSM 25564</strain>
    </source>
</reference>
<evidence type="ECO:0000256" key="2">
    <source>
        <dbReference type="PIRSR" id="PIRSR605754-1"/>
    </source>
</evidence>
<name>A0A5J5IWS1_9MICO</name>
<keyword evidence="6" id="KW-1185">Reference proteome</keyword>
<gene>
    <name evidence="5" type="ORF">F6B42_01895</name>
</gene>
<sequence length="269" mass="29124">MEQTDEATRRQRRGRRTARPRRRVSVVGVIGEIFLTAGVVLLLFVSWQMWFGDMIIGSQKQAEANALAQQWEAQAAESPPAPDATIEPEPAEPVAPVEPAAVPVMSEPDPGAEFGIMYVPRFGPDWRFTIANGTGKKSILDAGYVGHYEGSAMPGADGNMAVAAHRWTSGAPFDPVDKLVVGDAIVVQTQDGWYTYRFRNVEYVQDTAIEVLNPVPQQVDVAANGKYLTLTSCAPKLNMLERIISYALFEEFTPTSAGPPASLSEGGAA</sequence>
<proteinExistence type="predicted"/>
<evidence type="ECO:0000256" key="3">
    <source>
        <dbReference type="SAM" id="MobiDB-lite"/>
    </source>
</evidence>
<dbReference type="CDD" id="cd05830">
    <property type="entry name" value="Sortase_E"/>
    <property type="match status" value="1"/>
</dbReference>
<keyword evidence="1" id="KW-0378">Hydrolase</keyword>
<feature type="active site" description="Acyl-thioester intermediate" evidence="2">
    <location>
        <position position="233"/>
    </location>
</feature>
<dbReference type="EMBL" id="VYRZ01000001">
    <property type="protein sequence ID" value="KAA9089265.1"/>
    <property type="molecule type" value="Genomic_DNA"/>
</dbReference>
<feature type="active site" description="Proton donor/acceptor" evidence="2">
    <location>
        <position position="165"/>
    </location>
</feature>
<evidence type="ECO:0000256" key="4">
    <source>
        <dbReference type="SAM" id="Phobius"/>
    </source>
</evidence>
<feature type="transmembrane region" description="Helical" evidence="4">
    <location>
        <begin position="24"/>
        <end position="50"/>
    </location>
</feature>